<accession>A0A1Y2EQU5</accession>
<evidence type="ECO:0000259" key="2">
    <source>
        <dbReference type="Pfam" id="PF07859"/>
    </source>
</evidence>
<dbReference type="GO" id="GO:0016787">
    <property type="term" value="F:hydrolase activity"/>
    <property type="evidence" value="ECO:0007669"/>
    <property type="project" value="UniProtKB-KW"/>
</dbReference>
<feature type="domain" description="Alpha/beta hydrolase fold-3" evidence="2">
    <location>
        <begin position="158"/>
        <end position="388"/>
    </location>
</feature>
<protein>
    <submittedName>
        <fullName evidence="3">Alpha/beta hydrolase fold-domain-containing protein</fullName>
    </submittedName>
</protein>
<evidence type="ECO:0000256" key="1">
    <source>
        <dbReference type="ARBA" id="ARBA00022801"/>
    </source>
</evidence>
<dbReference type="InterPro" id="IPR050300">
    <property type="entry name" value="GDXG_lipolytic_enzyme"/>
</dbReference>
<dbReference type="EMBL" id="MCFI01000032">
    <property type="protein sequence ID" value="ORY73907.1"/>
    <property type="molecule type" value="Genomic_DNA"/>
</dbReference>
<dbReference type="InterPro" id="IPR013094">
    <property type="entry name" value="AB_hydrolase_3"/>
</dbReference>
<dbReference type="STRING" id="56484.A0A1Y2EQU5"/>
<comment type="caution">
    <text evidence="3">The sequence shown here is derived from an EMBL/GenBank/DDBJ whole genome shotgun (WGS) entry which is preliminary data.</text>
</comment>
<evidence type="ECO:0000313" key="3">
    <source>
        <dbReference type="EMBL" id="ORY73907.1"/>
    </source>
</evidence>
<dbReference type="PANTHER" id="PTHR48081">
    <property type="entry name" value="AB HYDROLASE SUPERFAMILY PROTEIN C4A8.06C"/>
    <property type="match status" value="1"/>
</dbReference>
<organism evidence="3 4">
    <name type="scientific">Protomyces lactucae-debilis</name>
    <dbReference type="NCBI Taxonomy" id="2754530"/>
    <lineage>
        <taxon>Eukaryota</taxon>
        <taxon>Fungi</taxon>
        <taxon>Dikarya</taxon>
        <taxon>Ascomycota</taxon>
        <taxon>Taphrinomycotina</taxon>
        <taxon>Taphrinomycetes</taxon>
        <taxon>Taphrinales</taxon>
        <taxon>Protomycetaceae</taxon>
        <taxon>Protomyces</taxon>
    </lineage>
</organism>
<name>A0A1Y2EQU5_PROLT</name>
<dbReference type="OrthoDB" id="5354320at2759"/>
<dbReference type="AlphaFoldDB" id="A0A1Y2EQU5"/>
<reference evidence="3 4" key="1">
    <citation type="submission" date="2016-07" db="EMBL/GenBank/DDBJ databases">
        <title>Pervasive Adenine N6-methylation of Active Genes in Fungi.</title>
        <authorList>
            <consortium name="DOE Joint Genome Institute"/>
            <person name="Mondo S.J."/>
            <person name="Dannebaum R.O."/>
            <person name="Kuo R.C."/>
            <person name="Labutti K."/>
            <person name="Haridas S."/>
            <person name="Kuo A."/>
            <person name="Salamov A."/>
            <person name="Ahrendt S.R."/>
            <person name="Lipzen A."/>
            <person name="Sullivan W."/>
            <person name="Andreopoulos W.B."/>
            <person name="Clum A."/>
            <person name="Lindquist E."/>
            <person name="Daum C."/>
            <person name="Ramamoorthy G.K."/>
            <person name="Gryganskyi A."/>
            <person name="Culley D."/>
            <person name="Magnuson J.K."/>
            <person name="James T.Y."/>
            <person name="O'Malley M.A."/>
            <person name="Stajich J.E."/>
            <person name="Spatafora J.W."/>
            <person name="Visel A."/>
            <person name="Grigoriev I.V."/>
        </authorList>
    </citation>
    <scope>NUCLEOTIDE SEQUENCE [LARGE SCALE GENOMIC DNA]</scope>
    <source>
        <strain evidence="3 4">12-1054</strain>
    </source>
</reference>
<dbReference type="SUPFAM" id="SSF53474">
    <property type="entry name" value="alpha/beta-Hydrolases"/>
    <property type="match status" value="1"/>
</dbReference>
<dbReference type="Pfam" id="PF07859">
    <property type="entry name" value="Abhydrolase_3"/>
    <property type="match status" value="1"/>
</dbReference>
<dbReference type="Gene3D" id="3.40.50.1820">
    <property type="entry name" value="alpha/beta hydrolase"/>
    <property type="match status" value="1"/>
</dbReference>
<evidence type="ECO:0000313" key="4">
    <source>
        <dbReference type="Proteomes" id="UP000193685"/>
    </source>
</evidence>
<dbReference type="InterPro" id="IPR029058">
    <property type="entry name" value="AB_hydrolase_fold"/>
</dbReference>
<dbReference type="Proteomes" id="UP000193685">
    <property type="component" value="Unassembled WGS sequence"/>
</dbReference>
<gene>
    <name evidence="3" type="ORF">BCR37DRAFT_395897</name>
</gene>
<dbReference type="GeneID" id="63788283"/>
<proteinExistence type="predicted"/>
<dbReference type="RefSeq" id="XP_040721912.1">
    <property type="nucleotide sequence ID" value="XM_040871684.1"/>
</dbReference>
<sequence>MSLAKRVKFLIYCVKQLPFVFYSTFHYFLLSSFRDAKTRQELADLSLRIHLVTQVIKKSTEDVDTVTLEQTQGLLGGPQPPRKHEIAVPVKITSQQPAEIEAMVDAAVLGTCPEGIDKQQLPKSVFAECKAEWQGTRLNDTNTYESYLDGCKDKETVLLYFHGGGFMFGTEEGHRSLVARLQNRFQGRALSVRYRLSPQNQFPSALTDALAAYQYLLHPPADAVHQAVSANQIVLGGDSAGGNLAIALYTLLVQQKQPLPAGLVLISPWLDLTHSFPSCRTKEHDYLPPMYPREAGTLLKQHRDSPSWPLQGRTRQVYTSDELLLHPLVSPVLVPELWKRLQASPRLCIQMGSQEVLLDENRDFARALTEVSDCLLYDEYRSMPHVFQVFGGQHKSALVSLDIMANFIKRATLGQASGSALFMRALPDVMESLYHDTTLLAVRSLEEKQQQMRAAIAEAEAHRHRMLDHKIRQARL</sequence>
<dbReference type="PANTHER" id="PTHR48081:SF8">
    <property type="entry name" value="ALPHA_BETA HYDROLASE FOLD-3 DOMAIN-CONTAINING PROTEIN-RELATED"/>
    <property type="match status" value="1"/>
</dbReference>
<keyword evidence="4" id="KW-1185">Reference proteome</keyword>
<keyword evidence="1 3" id="KW-0378">Hydrolase</keyword>